<dbReference type="EMBL" id="RXIC02000227">
    <property type="protein sequence ID" value="KAB1200090.1"/>
    <property type="molecule type" value="Genomic_DNA"/>
</dbReference>
<name>A0A6A1ULR8_9ROSI</name>
<reference evidence="2 3" key="1">
    <citation type="journal article" date="2019" name="Plant Biotechnol. J.">
        <title>The red bayberry genome and genetic basis of sex determination.</title>
        <authorList>
            <person name="Jia H.M."/>
            <person name="Jia H.J."/>
            <person name="Cai Q.L."/>
            <person name="Wang Y."/>
            <person name="Zhao H.B."/>
            <person name="Yang W.F."/>
            <person name="Wang G.Y."/>
            <person name="Li Y.H."/>
            <person name="Zhan D.L."/>
            <person name="Shen Y.T."/>
            <person name="Niu Q.F."/>
            <person name="Chang L."/>
            <person name="Qiu J."/>
            <person name="Zhao L."/>
            <person name="Xie H.B."/>
            <person name="Fu W.Y."/>
            <person name="Jin J."/>
            <person name="Li X.W."/>
            <person name="Jiao Y."/>
            <person name="Zhou C.C."/>
            <person name="Tu T."/>
            <person name="Chai C.Y."/>
            <person name="Gao J.L."/>
            <person name="Fan L.J."/>
            <person name="van de Weg E."/>
            <person name="Wang J.Y."/>
            <person name="Gao Z.S."/>
        </authorList>
    </citation>
    <scope>NUCLEOTIDE SEQUENCE [LARGE SCALE GENOMIC DNA]</scope>
    <source>
        <tissue evidence="2">Leaves</tissue>
    </source>
</reference>
<gene>
    <name evidence="2" type="ORF">CJ030_MR0G008298</name>
</gene>
<evidence type="ECO:0000313" key="2">
    <source>
        <dbReference type="EMBL" id="KAB1200090.1"/>
    </source>
</evidence>
<dbReference type="Proteomes" id="UP000516437">
    <property type="component" value="Unassembled WGS sequence"/>
</dbReference>
<protein>
    <submittedName>
        <fullName evidence="2">tRNA pseudouridine(38/39) synthase</fullName>
    </submittedName>
</protein>
<evidence type="ECO:0000313" key="3">
    <source>
        <dbReference type="Proteomes" id="UP000516437"/>
    </source>
</evidence>
<evidence type="ECO:0000256" key="1">
    <source>
        <dbReference type="SAM" id="Phobius"/>
    </source>
</evidence>
<proteinExistence type="predicted"/>
<dbReference type="OrthoDB" id="25767at2759"/>
<keyword evidence="1" id="KW-1133">Transmembrane helix</keyword>
<feature type="transmembrane region" description="Helical" evidence="1">
    <location>
        <begin position="32"/>
        <end position="55"/>
    </location>
</feature>
<dbReference type="AlphaFoldDB" id="A0A6A1ULR8"/>
<keyword evidence="1" id="KW-0472">Membrane</keyword>
<organism evidence="2 3">
    <name type="scientific">Morella rubra</name>
    <name type="common">Chinese bayberry</name>
    <dbReference type="NCBI Taxonomy" id="262757"/>
    <lineage>
        <taxon>Eukaryota</taxon>
        <taxon>Viridiplantae</taxon>
        <taxon>Streptophyta</taxon>
        <taxon>Embryophyta</taxon>
        <taxon>Tracheophyta</taxon>
        <taxon>Spermatophyta</taxon>
        <taxon>Magnoliopsida</taxon>
        <taxon>eudicotyledons</taxon>
        <taxon>Gunneridae</taxon>
        <taxon>Pentapetalae</taxon>
        <taxon>rosids</taxon>
        <taxon>fabids</taxon>
        <taxon>Fagales</taxon>
        <taxon>Myricaceae</taxon>
        <taxon>Morella</taxon>
    </lineage>
</organism>
<sequence length="147" mass="16427">MSRFCASCVLLGSVLVSQLEFALSVACSSGIFWVFFALVFFVLLQYVVVVIDTLLDTGRTPRKPQYAMAPELPLVLRSCEFEDLKFICSADAGEALHVHLANQCRSYQLQATIFQEALLSQLPISRASYEERRVKLNSKTPRVSKSS</sequence>
<accession>A0A6A1ULR8</accession>
<keyword evidence="3" id="KW-1185">Reference proteome</keyword>
<comment type="caution">
    <text evidence="2">The sequence shown here is derived from an EMBL/GenBank/DDBJ whole genome shotgun (WGS) entry which is preliminary data.</text>
</comment>
<keyword evidence="1" id="KW-0812">Transmembrane</keyword>